<protein>
    <submittedName>
        <fullName evidence="2">Type VII secretion protein EssB</fullName>
    </submittedName>
</protein>
<evidence type="ECO:0000256" key="1">
    <source>
        <dbReference type="SAM" id="Phobius"/>
    </source>
</evidence>
<dbReference type="InterPro" id="IPR018778">
    <property type="entry name" value="T7SS_EssB"/>
</dbReference>
<dbReference type="InterPro" id="IPR042565">
    <property type="entry name" value="T7SS_EssB_C"/>
</dbReference>
<dbReference type="RefSeq" id="WP_179456665.1">
    <property type="nucleotide sequence ID" value="NZ_BAAAPX010000001.1"/>
</dbReference>
<accession>A0A852SZP0</accession>
<dbReference type="AlphaFoldDB" id="A0A852SZP0"/>
<keyword evidence="1" id="KW-0472">Membrane</keyword>
<feature type="transmembrane region" description="Helical" evidence="1">
    <location>
        <begin position="205"/>
        <end position="227"/>
    </location>
</feature>
<dbReference type="Gene3D" id="1.25.40.680">
    <property type="entry name" value="Type VII secretion system EssB, C-terminal-like domain"/>
    <property type="match status" value="1"/>
</dbReference>
<dbReference type="Gene3D" id="1.10.510.10">
    <property type="entry name" value="Transferase(Phosphotransferase) domain 1"/>
    <property type="match status" value="1"/>
</dbReference>
<keyword evidence="1" id="KW-0812">Transmembrane</keyword>
<proteinExistence type="predicted"/>
<evidence type="ECO:0000313" key="2">
    <source>
        <dbReference type="EMBL" id="NYD74718.1"/>
    </source>
</evidence>
<gene>
    <name evidence="2" type="ORF">BJ963_002237</name>
</gene>
<dbReference type="EMBL" id="JACCBJ010000001">
    <property type="protein sequence ID" value="NYD74718.1"/>
    <property type="molecule type" value="Genomic_DNA"/>
</dbReference>
<sequence length="377" mass="40320">MILFDGRDSLVFERAGDQVTVLLTGAQIRTAAVDVVRQHVAVSDDCPEEYQAALSYTVPAGARTMRRVASEAKTRLAKLQAAQRLAALSTAADRFAVPFLHPENVVLTGAGAVSVHSGLVGILAPMGFDDDLFLRGYKALVLSVLHPRLPYEKLVDGSSTLRDPLSERIVACGTVGEVVALVDAEAEAEAAESARRTLSLPRRRYQVTTMLGAAAVLTAVVLAGFTWSSYAVAIPKHEAVIAAQSSFVVGDYGQALTDLRDYPAGELPKSARYVLAVSSVKLADLSAAQKEAVLNNISTKTDDNTLDYWISLERGDLERALNLAQNVGDDQLTLLAYTDLYQATKLDTAMDGAQKQKLLAEYAKKIAELSAQLGGTP</sequence>
<comment type="caution">
    <text evidence="2">The sequence shown here is derived from an EMBL/GenBank/DDBJ whole genome shotgun (WGS) entry which is preliminary data.</text>
</comment>
<keyword evidence="1" id="KW-1133">Transmembrane helix</keyword>
<organism evidence="2 3">
    <name type="scientific">Leifsonia soli</name>
    <dbReference type="NCBI Taxonomy" id="582665"/>
    <lineage>
        <taxon>Bacteria</taxon>
        <taxon>Bacillati</taxon>
        <taxon>Actinomycetota</taxon>
        <taxon>Actinomycetes</taxon>
        <taxon>Micrococcales</taxon>
        <taxon>Microbacteriaceae</taxon>
        <taxon>Leifsonia</taxon>
    </lineage>
</organism>
<dbReference type="Proteomes" id="UP000589620">
    <property type="component" value="Unassembled WGS sequence"/>
</dbReference>
<keyword evidence="3" id="KW-1185">Reference proteome</keyword>
<dbReference type="NCBIfam" id="TIGR03926">
    <property type="entry name" value="T7_EssB"/>
    <property type="match status" value="1"/>
</dbReference>
<dbReference type="Pfam" id="PF10140">
    <property type="entry name" value="YukC"/>
    <property type="match status" value="1"/>
</dbReference>
<evidence type="ECO:0000313" key="3">
    <source>
        <dbReference type="Proteomes" id="UP000589620"/>
    </source>
</evidence>
<reference evidence="2 3" key="1">
    <citation type="submission" date="2020-07" db="EMBL/GenBank/DDBJ databases">
        <title>Sequencing the genomes of 1000 actinobacteria strains.</title>
        <authorList>
            <person name="Klenk H.-P."/>
        </authorList>
    </citation>
    <scope>NUCLEOTIDE SEQUENCE [LARGE SCALE GENOMIC DNA]</scope>
    <source>
        <strain evidence="2 3">DSM 23871</strain>
    </source>
</reference>
<name>A0A852SZP0_9MICO</name>